<protein>
    <submittedName>
        <fullName evidence="1">Methyltransferase domain-containing protein</fullName>
    </submittedName>
</protein>
<reference evidence="1 2" key="1">
    <citation type="submission" date="2020-12" db="EMBL/GenBank/DDBJ databases">
        <title>Genomic Analysis and Response surface optimization of nitrogen-fixing conditions for A. chroococcum strain HR1, Isolation from rhizosphere soil.</title>
        <authorList>
            <person name="Li J."/>
            <person name="Yang H."/>
            <person name="Liu H."/>
            <person name="Wang C."/>
            <person name="Tian Y."/>
            <person name="Lu X.Y."/>
        </authorList>
    </citation>
    <scope>NUCLEOTIDE SEQUENCE [LARGE SCALE GENOMIC DNA]</scope>
    <source>
        <strain evidence="1 2">HR1</strain>
    </source>
</reference>
<proteinExistence type="predicted"/>
<keyword evidence="1" id="KW-0489">Methyltransferase</keyword>
<dbReference type="InterPro" id="IPR029063">
    <property type="entry name" value="SAM-dependent_MTases_sf"/>
</dbReference>
<evidence type="ECO:0000313" key="1">
    <source>
        <dbReference type="EMBL" id="QQE90484.1"/>
    </source>
</evidence>
<dbReference type="AlphaFoldDB" id="A0AAP9YJJ0"/>
<dbReference type="Proteomes" id="UP000596192">
    <property type="component" value="Chromosome"/>
</dbReference>
<dbReference type="Gene3D" id="3.40.50.150">
    <property type="entry name" value="Vaccinia Virus protein VP39"/>
    <property type="match status" value="1"/>
</dbReference>
<organism evidence="1 2">
    <name type="scientific">Azotobacter chroococcum</name>
    <dbReference type="NCBI Taxonomy" id="353"/>
    <lineage>
        <taxon>Bacteria</taxon>
        <taxon>Pseudomonadati</taxon>
        <taxon>Pseudomonadota</taxon>
        <taxon>Gammaproteobacteria</taxon>
        <taxon>Pseudomonadales</taxon>
        <taxon>Pseudomonadaceae</taxon>
        <taxon>Azotobacter</taxon>
    </lineage>
</organism>
<accession>A0AAP9YJJ0</accession>
<dbReference type="Pfam" id="PF13489">
    <property type="entry name" value="Methyltransf_23"/>
    <property type="match status" value="1"/>
</dbReference>
<dbReference type="GO" id="GO:0008168">
    <property type="term" value="F:methyltransferase activity"/>
    <property type="evidence" value="ECO:0007669"/>
    <property type="project" value="UniProtKB-KW"/>
</dbReference>
<keyword evidence="1" id="KW-0808">Transferase</keyword>
<dbReference type="GO" id="GO:0032259">
    <property type="term" value="P:methylation"/>
    <property type="evidence" value="ECO:0007669"/>
    <property type="project" value="UniProtKB-KW"/>
</dbReference>
<sequence length="205" mass="23568">MTHALPPGLTDCLLWSEELGMGWHGRRPMEYSGPYFEKYQALDATQMGEALTSARVEMVRRHTEIPPVDIGIGGGRFVLESGGMGFDVNAEGVAWLKAQERYYDPYQHHAEAITCWDSLEHIPEPERLLDHVGEWVFVSMPIYKDQAHCLASKHFKPGEHCWYFTHDGLIRWFDRQGFACVEYNDMESRLGRDGITSYAFRRTHG</sequence>
<evidence type="ECO:0000313" key="2">
    <source>
        <dbReference type="Proteomes" id="UP000596192"/>
    </source>
</evidence>
<name>A0AAP9YJJ0_9GAMM</name>
<dbReference type="EMBL" id="CP066310">
    <property type="protein sequence ID" value="QQE90484.1"/>
    <property type="molecule type" value="Genomic_DNA"/>
</dbReference>
<dbReference type="SUPFAM" id="SSF53335">
    <property type="entry name" value="S-adenosyl-L-methionine-dependent methyltransferases"/>
    <property type="match status" value="1"/>
</dbReference>
<gene>
    <name evidence="1" type="ORF">GKQ51_09510</name>
</gene>